<dbReference type="AlphaFoldDB" id="A0A7R9FRR1"/>
<name>A0A7R9FRR1_9CRUS</name>
<evidence type="ECO:0000256" key="5">
    <source>
        <dbReference type="SAM" id="Phobius"/>
    </source>
</evidence>
<dbReference type="InterPro" id="IPR032675">
    <property type="entry name" value="LRR_dom_sf"/>
</dbReference>
<evidence type="ECO:0000256" key="1">
    <source>
        <dbReference type="ARBA" id="ARBA00004167"/>
    </source>
</evidence>
<feature type="domain" description="Protein kinase" evidence="6">
    <location>
        <begin position="252"/>
        <end position="478"/>
    </location>
</feature>
<reference evidence="7" key="1">
    <citation type="submission" date="2020-11" db="EMBL/GenBank/DDBJ databases">
        <authorList>
            <person name="Tran Van P."/>
        </authorList>
    </citation>
    <scope>NUCLEOTIDE SEQUENCE</scope>
</reference>
<keyword evidence="8" id="KW-1185">Reference proteome</keyword>
<keyword evidence="2" id="KW-0433">Leucine-rich repeat</keyword>
<dbReference type="InterPro" id="IPR011009">
    <property type="entry name" value="Kinase-like_dom_sf"/>
</dbReference>
<dbReference type="OrthoDB" id="3256376at2759"/>
<protein>
    <recommendedName>
        <fullName evidence="6">Protein kinase domain-containing protein</fullName>
    </recommendedName>
</protein>
<dbReference type="EMBL" id="LR903783">
    <property type="protein sequence ID" value="CAD7252274.1"/>
    <property type="molecule type" value="Genomic_DNA"/>
</dbReference>
<dbReference type="SUPFAM" id="SSF52058">
    <property type="entry name" value="L domain-like"/>
    <property type="match status" value="1"/>
</dbReference>
<organism evidence="7">
    <name type="scientific">Darwinula stevensoni</name>
    <dbReference type="NCBI Taxonomy" id="69355"/>
    <lineage>
        <taxon>Eukaryota</taxon>
        <taxon>Metazoa</taxon>
        <taxon>Ecdysozoa</taxon>
        <taxon>Arthropoda</taxon>
        <taxon>Crustacea</taxon>
        <taxon>Oligostraca</taxon>
        <taxon>Ostracoda</taxon>
        <taxon>Podocopa</taxon>
        <taxon>Podocopida</taxon>
        <taxon>Darwinulocopina</taxon>
        <taxon>Darwinuloidea</taxon>
        <taxon>Darwinulidae</taxon>
        <taxon>Darwinula</taxon>
    </lineage>
</organism>
<dbReference type="InterPro" id="IPR017441">
    <property type="entry name" value="Protein_kinase_ATP_BS"/>
</dbReference>
<dbReference type="PROSITE" id="PS00107">
    <property type="entry name" value="PROTEIN_KINASE_ATP"/>
    <property type="match status" value="1"/>
</dbReference>
<dbReference type="InterPro" id="IPR001611">
    <property type="entry name" value="Leu-rich_rpt"/>
</dbReference>
<dbReference type="Proteomes" id="UP000677054">
    <property type="component" value="Unassembled WGS sequence"/>
</dbReference>
<feature type="transmembrane region" description="Helical" evidence="5">
    <location>
        <begin position="176"/>
        <end position="198"/>
    </location>
</feature>
<feature type="binding site" evidence="4">
    <location>
        <position position="287"/>
    </location>
    <ligand>
        <name>ATP</name>
        <dbReference type="ChEBI" id="CHEBI:30616"/>
    </ligand>
</feature>
<dbReference type="PROSITE" id="PS51450">
    <property type="entry name" value="LRR"/>
    <property type="match status" value="2"/>
</dbReference>
<dbReference type="SMART" id="SM00364">
    <property type="entry name" value="LRR_BAC"/>
    <property type="match status" value="3"/>
</dbReference>
<dbReference type="GO" id="GO:0005524">
    <property type="term" value="F:ATP binding"/>
    <property type="evidence" value="ECO:0007669"/>
    <property type="project" value="UniProtKB-UniRule"/>
</dbReference>
<comment type="subcellular location">
    <subcellularLocation>
        <location evidence="1">Membrane</location>
        <topology evidence="1">Single-pass membrane protein</topology>
    </subcellularLocation>
</comment>
<dbReference type="GO" id="GO:0005886">
    <property type="term" value="C:plasma membrane"/>
    <property type="evidence" value="ECO:0007669"/>
    <property type="project" value="TreeGrafter"/>
</dbReference>
<dbReference type="EMBL" id="CAJPEV010004266">
    <property type="protein sequence ID" value="CAG0901481.1"/>
    <property type="molecule type" value="Genomic_DNA"/>
</dbReference>
<evidence type="ECO:0000256" key="4">
    <source>
        <dbReference type="PROSITE-ProRule" id="PRU10141"/>
    </source>
</evidence>
<dbReference type="PANTHER" id="PTHR24416:SF600">
    <property type="entry name" value="PDGF- AND VEGF-RECEPTOR RELATED, ISOFORM J"/>
    <property type="match status" value="1"/>
</dbReference>
<dbReference type="Pfam" id="PF07714">
    <property type="entry name" value="PK_Tyr_Ser-Thr"/>
    <property type="match status" value="1"/>
</dbReference>
<dbReference type="GO" id="GO:0004714">
    <property type="term" value="F:transmembrane receptor protein tyrosine kinase activity"/>
    <property type="evidence" value="ECO:0007669"/>
    <property type="project" value="TreeGrafter"/>
</dbReference>
<evidence type="ECO:0000256" key="2">
    <source>
        <dbReference type="ARBA" id="ARBA00022614"/>
    </source>
</evidence>
<dbReference type="InterPro" id="IPR001245">
    <property type="entry name" value="Ser-Thr/Tyr_kinase_cat_dom"/>
</dbReference>
<dbReference type="SUPFAM" id="SSF56112">
    <property type="entry name" value="Protein kinase-like (PK-like)"/>
    <property type="match status" value="1"/>
</dbReference>
<dbReference type="PANTHER" id="PTHR24416">
    <property type="entry name" value="TYROSINE-PROTEIN KINASE RECEPTOR"/>
    <property type="match status" value="1"/>
</dbReference>
<sequence>MDFDGWATPKLRELYLNNNFLTSVPAFKSDGLEIFNLHSNSITSVEIDEWITPKLRELYLNNNFLTSVPAFKSDGLEIFNLRSNMTREEIDGWPTRPHLPTPKLRKLYQNNNLLTSVPAMKRNSIRYGRTSTVIHLNDNKIVALSQESFRPILDRMSNISTEDGILDISGLLGESGIAAVSAAAISFVALVASSISYYRFRKEKARNIALSNEETERFLKGQPGSLNSAMGLSEQAHLLPLDKQWDFPPEKLKLGKMLGSGQFGYVLKAVAIGIRPPEPETTVAVKKRKSHSSLENYQALMMEVKIMSHLGMHLNVVNFLGACTKDLAHGNLMMIVEYCPFGSLDKYLRANKDYFNDQIDPHINKMEDNIGKKQHLESLAGSGGTNSGSQVDLAVSDTRIPSSNKNALRKSSEECVLSRRFTTGNLVSWAYQIAQGMEYLGCRKGEEYFLLLNDLTHSHSWVELEGKRQYGEYGIAEK</sequence>
<dbReference type="Gene3D" id="3.80.10.10">
    <property type="entry name" value="Ribonuclease Inhibitor"/>
    <property type="match status" value="1"/>
</dbReference>
<keyword evidence="4" id="KW-0067">ATP-binding</keyword>
<keyword evidence="4" id="KW-0547">Nucleotide-binding</keyword>
<evidence type="ECO:0000259" key="6">
    <source>
        <dbReference type="PROSITE" id="PS50011"/>
    </source>
</evidence>
<evidence type="ECO:0000313" key="7">
    <source>
        <dbReference type="EMBL" id="CAD7252274.1"/>
    </source>
</evidence>
<accession>A0A7R9FRR1</accession>
<keyword evidence="5" id="KW-1133">Transmembrane helix</keyword>
<evidence type="ECO:0000256" key="3">
    <source>
        <dbReference type="ARBA" id="ARBA00022737"/>
    </source>
</evidence>
<evidence type="ECO:0000313" key="8">
    <source>
        <dbReference type="Proteomes" id="UP000677054"/>
    </source>
</evidence>
<keyword evidence="5" id="KW-0472">Membrane</keyword>
<keyword evidence="3" id="KW-0677">Repeat</keyword>
<dbReference type="InterPro" id="IPR050122">
    <property type="entry name" value="RTK"/>
</dbReference>
<dbReference type="Gene3D" id="3.30.200.20">
    <property type="entry name" value="Phosphorylase Kinase, domain 1"/>
    <property type="match status" value="1"/>
</dbReference>
<dbReference type="InterPro" id="IPR000719">
    <property type="entry name" value="Prot_kinase_dom"/>
</dbReference>
<dbReference type="GO" id="GO:0043235">
    <property type="term" value="C:receptor complex"/>
    <property type="evidence" value="ECO:0007669"/>
    <property type="project" value="TreeGrafter"/>
</dbReference>
<dbReference type="GO" id="GO:0007169">
    <property type="term" value="P:cell surface receptor protein tyrosine kinase signaling pathway"/>
    <property type="evidence" value="ECO:0007669"/>
    <property type="project" value="TreeGrafter"/>
</dbReference>
<dbReference type="PROSITE" id="PS50011">
    <property type="entry name" value="PROTEIN_KINASE_DOM"/>
    <property type="match status" value="1"/>
</dbReference>
<keyword evidence="5" id="KW-0812">Transmembrane</keyword>
<proteinExistence type="predicted"/>
<gene>
    <name evidence="7" type="ORF">DSTB1V02_LOCUS12032</name>
</gene>